<name>A0A914NW26_MELIC</name>
<reference evidence="2" key="1">
    <citation type="submission" date="2022-11" db="UniProtKB">
        <authorList>
            <consortium name="WormBaseParasite"/>
        </authorList>
    </citation>
    <scope>IDENTIFICATION</scope>
</reference>
<proteinExistence type="predicted"/>
<dbReference type="AlphaFoldDB" id="A0A914NW26"/>
<accession>A0A914NW26</accession>
<sequence length="55" mass="6303">MSGYGVFQLYRGWFRVGRAKYGRSSCRGIKWDLDGLNGFGGISLVTEYIWGYNMI</sequence>
<dbReference type="Proteomes" id="UP000887563">
    <property type="component" value="Unplaced"/>
</dbReference>
<organism evidence="1 2">
    <name type="scientific">Meloidogyne incognita</name>
    <name type="common">Southern root-knot nematode worm</name>
    <name type="synonym">Oxyuris incognita</name>
    <dbReference type="NCBI Taxonomy" id="6306"/>
    <lineage>
        <taxon>Eukaryota</taxon>
        <taxon>Metazoa</taxon>
        <taxon>Ecdysozoa</taxon>
        <taxon>Nematoda</taxon>
        <taxon>Chromadorea</taxon>
        <taxon>Rhabditida</taxon>
        <taxon>Tylenchina</taxon>
        <taxon>Tylenchomorpha</taxon>
        <taxon>Tylenchoidea</taxon>
        <taxon>Meloidogynidae</taxon>
        <taxon>Meloidogyninae</taxon>
        <taxon>Meloidogyne</taxon>
        <taxon>Meloidogyne incognita group</taxon>
    </lineage>
</organism>
<dbReference type="WBParaSite" id="Minc3s11619g45018">
    <property type="protein sequence ID" value="Minc3s11619g45018"/>
    <property type="gene ID" value="Minc3s11619g45018"/>
</dbReference>
<protein>
    <submittedName>
        <fullName evidence="2">Candidate secreted effector</fullName>
    </submittedName>
</protein>
<evidence type="ECO:0000313" key="2">
    <source>
        <dbReference type="WBParaSite" id="Minc3s11619g45018"/>
    </source>
</evidence>
<keyword evidence="1" id="KW-1185">Reference proteome</keyword>
<evidence type="ECO:0000313" key="1">
    <source>
        <dbReference type="Proteomes" id="UP000887563"/>
    </source>
</evidence>